<keyword evidence="4" id="KW-1185">Reference proteome</keyword>
<reference evidence="3 4" key="1">
    <citation type="submission" date="2019-07" db="EMBL/GenBank/DDBJ databases">
        <title>Genomics analysis of Aphanomyces spp. identifies a new class of oomycete effector associated with host adaptation.</title>
        <authorList>
            <person name="Gaulin E."/>
        </authorList>
    </citation>
    <scope>NUCLEOTIDE SEQUENCE [LARGE SCALE GENOMIC DNA]</scope>
    <source>
        <strain evidence="3 4">ATCC 201684</strain>
    </source>
</reference>
<gene>
    <name evidence="3" type="ORF">Ae201684_011208</name>
</gene>
<comment type="caution">
    <text evidence="3">The sequence shown here is derived from an EMBL/GenBank/DDBJ whole genome shotgun (WGS) entry which is preliminary data.</text>
</comment>
<evidence type="ECO:0000313" key="3">
    <source>
        <dbReference type="EMBL" id="KAF0731588.1"/>
    </source>
</evidence>
<feature type="coiled-coil region" evidence="1">
    <location>
        <begin position="171"/>
        <end position="198"/>
    </location>
</feature>
<dbReference type="AlphaFoldDB" id="A0A6G0WVT1"/>
<evidence type="ECO:0000313" key="4">
    <source>
        <dbReference type="Proteomes" id="UP000481153"/>
    </source>
</evidence>
<name>A0A6G0WVT1_9STRA</name>
<organism evidence="3 4">
    <name type="scientific">Aphanomyces euteiches</name>
    <dbReference type="NCBI Taxonomy" id="100861"/>
    <lineage>
        <taxon>Eukaryota</taxon>
        <taxon>Sar</taxon>
        <taxon>Stramenopiles</taxon>
        <taxon>Oomycota</taxon>
        <taxon>Saprolegniomycetes</taxon>
        <taxon>Saprolegniales</taxon>
        <taxon>Verrucalvaceae</taxon>
        <taxon>Aphanomyces</taxon>
    </lineage>
</organism>
<feature type="region of interest" description="Disordered" evidence="2">
    <location>
        <begin position="313"/>
        <end position="336"/>
    </location>
</feature>
<dbReference type="EMBL" id="VJMJ01000141">
    <property type="protein sequence ID" value="KAF0731588.1"/>
    <property type="molecule type" value="Genomic_DNA"/>
</dbReference>
<proteinExistence type="predicted"/>
<dbReference type="Proteomes" id="UP000481153">
    <property type="component" value="Unassembled WGS sequence"/>
</dbReference>
<keyword evidence="1" id="KW-0175">Coiled coil</keyword>
<protein>
    <submittedName>
        <fullName evidence="3">Uncharacterized protein</fullName>
    </submittedName>
</protein>
<evidence type="ECO:0000256" key="1">
    <source>
        <dbReference type="SAM" id="Coils"/>
    </source>
</evidence>
<evidence type="ECO:0000256" key="2">
    <source>
        <dbReference type="SAM" id="MobiDB-lite"/>
    </source>
</evidence>
<dbReference type="VEuPathDB" id="FungiDB:AeMF1_012461"/>
<sequence>MVKRGLVPNEDTSSLTHQLLQTVHDLRLACRVCYAFKMNDDRIAAWKSNALAATLKSVHVSPEVQAKFSAVYDDAVALMRQILQETYDRTVIEMSHRIDAFEQTLTRQASESQVSLIESVEQKYLEERLGLDVIVKEMQEENAHQRSHIVFLETRLRQLEETTDRGDAVLCNKLRQKIADLEVTLESCKQQCASYEADQASAKRTIHRLESDAMLLRAKFDMTKGMYARETSQLCDIIRMNEAQFMQVQLAKQSSPRKPTSPRTLDVYEPHSGRTIAYTATSPTSPITAPLGTQFIAQPTCVSPVIIKSPIVKRPKSPFSQQQGPLPTGSIRRPYI</sequence>
<accession>A0A6G0WVT1</accession>